<evidence type="ECO:0000256" key="2">
    <source>
        <dbReference type="SAM" id="Phobius"/>
    </source>
</evidence>
<dbReference type="EMBL" id="LCZI01001061">
    <property type="protein sequence ID" value="KKZ62542.1"/>
    <property type="molecule type" value="Genomic_DNA"/>
</dbReference>
<feature type="compositionally biased region" description="Polar residues" evidence="1">
    <location>
        <begin position="149"/>
        <end position="159"/>
    </location>
</feature>
<accession>A0A0G2HWC7</accession>
<gene>
    <name evidence="4" type="ORF">EMCG_02948</name>
</gene>
<feature type="compositionally biased region" description="Basic and acidic residues" evidence="1">
    <location>
        <begin position="262"/>
        <end position="275"/>
    </location>
</feature>
<protein>
    <recommendedName>
        <fullName evidence="3">DUF6594 domain-containing protein</fullName>
    </recommendedName>
</protein>
<organism evidence="4 5">
    <name type="scientific">[Emmonsia] crescens</name>
    <dbReference type="NCBI Taxonomy" id="73230"/>
    <lineage>
        <taxon>Eukaryota</taxon>
        <taxon>Fungi</taxon>
        <taxon>Dikarya</taxon>
        <taxon>Ascomycota</taxon>
        <taxon>Pezizomycotina</taxon>
        <taxon>Eurotiomycetes</taxon>
        <taxon>Eurotiomycetidae</taxon>
        <taxon>Onygenales</taxon>
        <taxon>Ajellomycetaceae</taxon>
        <taxon>Emergomyces</taxon>
    </lineage>
</organism>
<evidence type="ECO:0000256" key="1">
    <source>
        <dbReference type="SAM" id="MobiDB-lite"/>
    </source>
</evidence>
<dbReference type="AlphaFoldDB" id="A0A0G2HWC7"/>
<keyword evidence="2" id="KW-0472">Membrane</keyword>
<feature type="compositionally biased region" description="Low complexity" evidence="1">
    <location>
        <begin position="32"/>
        <end position="41"/>
    </location>
</feature>
<name>A0A0G2HWC7_9EURO</name>
<feature type="transmembrane region" description="Helical" evidence="2">
    <location>
        <begin position="430"/>
        <end position="451"/>
    </location>
</feature>
<feature type="compositionally biased region" description="Basic residues" evidence="1">
    <location>
        <begin position="1"/>
        <end position="10"/>
    </location>
</feature>
<evidence type="ECO:0000259" key="3">
    <source>
        <dbReference type="Pfam" id="PF20237"/>
    </source>
</evidence>
<feature type="domain" description="DUF6594" evidence="3">
    <location>
        <begin position="272"/>
        <end position="472"/>
    </location>
</feature>
<dbReference type="Proteomes" id="UP000034164">
    <property type="component" value="Unassembled WGS sequence"/>
</dbReference>
<feature type="transmembrane region" description="Helical" evidence="2">
    <location>
        <begin position="487"/>
        <end position="505"/>
    </location>
</feature>
<keyword evidence="2" id="KW-1133">Transmembrane helix</keyword>
<dbReference type="PANTHER" id="PTHR34502">
    <property type="entry name" value="DUF6594 DOMAIN-CONTAINING PROTEIN-RELATED"/>
    <property type="match status" value="1"/>
</dbReference>
<dbReference type="Pfam" id="PF20237">
    <property type="entry name" value="DUF6594"/>
    <property type="match status" value="1"/>
</dbReference>
<proteinExistence type="predicted"/>
<dbReference type="InterPro" id="IPR046529">
    <property type="entry name" value="DUF6594"/>
</dbReference>
<feature type="transmembrane region" description="Helical" evidence="2">
    <location>
        <begin position="458"/>
        <end position="475"/>
    </location>
</feature>
<feature type="region of interest" description="Disordered" evidence="1">
    <location>
        <begin position="255"/>
        <end position="275"/>
    </location>
</feature>
<feature type="region of interest" description="Disordered" evidence="1">
    <location>
        <begin position="1"/>
        <end position="168"/>
    </location>
</feature>
<keyword evidence="2" id="KW-0812">Transmembrane</keyword>
<dbReference type="VEuPathDB" id="FungiDB:EMCG_02948"/>
<evidence type="ECO:0000313" key="5">
    <source>
        <dbReference type="Proteomes" id="UP000034164"/>
    </source>
</evidence>
<sequence>MPGKSHKRDGSKKSSSSRNAAVDPTPAAPVKSSSYSNESSSHAARPRQRSKTYSTKPQTDIAVKEPPTLKRSATARPTELQPRQPSPNVFEFLDKDDSEDTNARWVRTIRAQQPAVTSSAPKSSRRKSSTSYSFNSDSGVSLRDHSPGRASSVSSTEYQPATPPDISLDTLNWKFADESRTRRRLQMAGAYMTDTDTVLESPTSPGLGYFDFAAPEAYYTHTKHTFPQCPPNSAIHPSYPYRQPNLDMRKINMSTSKQQRRASMELDAKQSESRDDDHPLLYRKFESLNHRLLRHLQEEIAQMEEDLTILDEVEEVRRVAVNVRNSGRTKLLSTNHQDLQSEELSALQQKKFELVEKLVPKTEQYNRALCSYREVSRTLPTATGDEVEAYRTWIHEHSSTTKSDLRFLAHDNDLILLGERPVSSRTPNPIYSTIATVSAAILFPLLAFGVISEFFGRIAVVAIVGGATALFASNGPPGNEYLIDPHDGWRCAALYFGFMSAAAIII</sequence>
<evidence type="ECO:0000313" key="4">
    <source>
        <dbReference type="EMBL" id="KKZ62542.1"/>
    </source>
</evidence>
<dbReference type="PANTHER" id="PTHR34502:SF6">
    <property type="entry name" value="DUF6594 DOMAIN-CONTAINING PROTEIN"/>
    <property type="match status" value="1"/>
</dbReference>
<reference evidence="5" key="1">
    <citation type="journal article" date="2015" name="PLoS Genet.">
        <title>The dynamic genome and transcriptome of the human fungal pathogen Blastomyces and close relative Emmonsia.</title>
        <authorList>
            <person name="Munoz J.F."/>
            <person name="Gauthier G.M."/>
            <person name="Desjardins C.A."/>
            <person name="Gallo J.E."/>
            <person name="Holder J."/>
            <person name="Sullivan T.D."/>
            <person name="Marty A.J."/>
            <person name="Carmen J.C."/>
            <person name="Chen Z."/>
            <person name="Ding L."/>
            <person name="Gujja S."/>
            <person name="Magrini V."/>
            <person name="Misas E."/>
            <person name="Mitreva M."/>
            <person name="Priest M."/>
            <person name="Saif S."/>
            <person name="Whiston E.A."/>
            <person name="Young S."/>
            <person name="Zeng Q."/>
            <person name="Goldman W.E."/>
            <person name="Mardis E.R."/>
            <person name="Taylor J.W."/>
            <person name="McEwen J.G."/>
            <person name="Clay O.K."/>
            <person name="Klein B.S."/>
            <person name="Cuomo C.A."/>
        </authorList>
    </citation>
    <scope>NUCLEOTIDE SEQUENCE [LARGE SCALE GENOMIC DNA]</scope>
    <source>
        <strain evidence="5">UAMH 3008</strain>
    </source>
</reference>
<dbReference type="OrthoDB" id="5416037at2759"/>
<comment type="caution">
    <text evidence="4">The sequence shown here is derived from an EMBL/GenBank/DDBJ whole genome shotgun (WGS) entry which is preliminary data.</text>
</comment>